<evidence type="ECO:0000256" key="11">
    <source>
        <dbReference type="SAM" id="Coils"/>
    </source>
</evidence>
<proteinExistence type="inferred from homology"/>
<keyword evidence="9 10" id="KW-0560">Oxidoreductase</keyword>
<dbReference type="InterPro" id="IPR002182">
    <property type="entry name" value="NB-ARC"/>
</dbReference>
<dbReference type="Gene3D" id="3.80.10.10">
    <property type="entry name" value="Ribonuclease Inhibitor"/>
    <property type="match status" value="4"/>
</dbReference>
<dbReference type="InterPro" id="IPR050905">
    <property type="entry name" value="Plant_NBS-LRR"/>
</dbReference>
<dbReference type="PRINTS" id="PR00364">
    <property type="entry name" value="DISEASERSIST"/>
</dbReference>
<dbReference type="InterPro" id="IPR036388">
    <property type="entry name" value="WH-like_DNA-bd_sf"/>
</dbReference>
<dbReference type="InterPro" id="IPR042197">
    <property type="entry name" value="Apaf_helical"/>
</dbReference>
<comment type="similarity">
    <text evidence="10">Belongs to the FMO family.</text>
</comment>
<keyword evidence="5" id="KW-0547">Nucleotide-binding</keyword>
<feature type="domain" description="NB-ARC" evidence="12">
    <location>
        <begin position="598"/>
        <end position="758"/>
    </location>
</feature>
<gene>
    <name evidence="15" type="ORF">HID58_083588</name>
</gene>
<dbReference type="InterPro" id="IPR003591">
    <property type="entry name" value="Leu-rich_rpt_typical-subtyp"/>
</dbReference>
<keyword evidence="8" id="KW-0067">ATP-binding</keyword>
<dbReference type="InterPro" id="IPR032675">
    <property type="entry name" value="LRR_dom_sf"/>
</dbReference>
<dbReference type="InterPro" id="IPR020946">
    <property type="entry name" value="Flavin_mOase-like"/>
</dbReference>
<keyword evidence="2" id="KW-0433">Leucine-rich repeat</keyword>
<evidence type="ECO:0000256" key="3">
    <source>
        <dbReference type="ARBA" id="ARBA00022630"/>
    </source>
</evidence>
<evidence type="ECO:0000256" key="8">
    <source>
        <dbReference type="ARBA" id="ARBA00022840"/>
    </source>
</evidence>
<dbReference type="Pfam" id="PF00931">
    <property type="entry name" value="NB-ARC"/>
    <property type="match status" value="3"/>
</dbReference>
<dbReference type="Pfam" id="PF23559">
    <property type="entry name" value="WHD_DRP"/>
    <property type="match status" value="3"/>
</dbReference>
<dbReference type="SMART" id="SM00369">
    <property type="entry name" value="LRR_TYP"/>
    <property type="match status" value="5"/>
</dbReference>
<dbReference type="Gene3D" id="3.40.50.300">
    <property type="entry name" value="P-loop containing nucleotide triphosphate hydrolases"/>
    <property type="match status" value="3"/>
</dbReference>
<feature type="domain" description="Disease resistance protein winged helix" evidence="13">
    <location>
        <begin position="1463"/>
        <end position="1530"/>
    </location>
</feature>
<feature type="domain" description="Disease resistance protein winged helix" evidence="13">
    <location>
        <begin position="834"/>
        <end position="894"/>
    </location>
</feature>
<evidence type="ECO:0000256" key="2">
    <source>
        <dbReference type="ARBA" id="ARBA00022614"/>
    </source>
</evidence>
<feature type="domain" description="Disease resistance R13L4/SHOC-2-like LRR" evidence="14">
    <location>
        <begin position="2400"/>
        <end position="2645"/>
    </location>
</feature>
<keyword evidence="6" id="KW-0611">Plant defense</keyword>
<keyword evidence="7 10" id="KW-0274">FAD</keyword>
<dbReference type="Gene3D" id="3.50.50.60">
    <property type="entry name" value="FAD/NAD(P)-binding domain"/>
    <property type="match status" value="2"/>
</dbReference>
<dbReference type="InterPro" id="IPR027417">
    <property type="entry name" value="P-loop_NTPase"/>
</dbReference>
<dbReference type="SUPFAM" id="SSF52540">
    <property type="entry name" value="P-loop containing nucleoside triphosphate hydrolases"/>
    <property type="match status" value="3"/>
</dbReference>
<evidence type="ECO:0000256" key="5">
    <source>
        <dbReference type="ARBA" id="ARBA00022741"/>
    </source>
</evidence>
<keyword evidence="11" id="KW-0175">Coiled coil</keyword>
<dbReference type="SUPFAM" id="SSF51905">
    <property type="entry name" value="FAD/NAD(P)-binding domain"/>
    <property type="match status" value="2"/>
</dbReference>
<evidence type="ECO:0000259" key="14">
    <source>
        <dbReference type="Pfam" id="PF23598"/>
    </source>
</evidence>
<dbReference type="InterPro" id="IPR058922">
    <property type="entry name" value="WHD_DRP"/>
</dbReference>
<evidence type="ECO:0000313" key="16">
    <source>
        <dbReference type="Proteomes" id="UP000824890"/>
    </source>
</evidence>
<comment type="cofactor">
    <cofactor evidence="10">
        <name>FAD</name>
        <dbReference type="ChEBI" id="CHEBI:57692"/>
    </cofactor>
</comment>
<dbReference type="Pfam" id="PF23598">
    <property type="entry name" value="LRR_14"/>
    <property type="match status" value="2"/>
</dbReference>
<keyword evidence="10" id="KW-0503">Monooxygenase</keyword>
<dbReference type="Gene3D" id="1.10.10.10">
    <property type="entry name" value="Winged helix-like DNA-binding domain superfamily/Winged helix DNA-binding domain"/>
    <property type="match status" value="2"/>
</dbReference>
<evidence type="ECO:0000256" key="1">
    <source>
        <dbReference type="ARBA" id="ARBA00008894"/>
    </source>
</evidence>
<name>A0ABQ7YDX9_BRANA</name>
<feature type="coiled-coil region" evidence="11">
    <location>
        <begin position="516"/>
        <end position="543"/>
    </location>
</feature>
<keyword evidence="4" id="KW-0677">Repeat</keyword>
<reference evidence="15 16" key="1">
    <citation type="submission" date="2021-05" db="EMBL/GenBank/DDBJ databases">
        <title>Genome Assembly of Synthetic Allotetraploid Brassica napus Reveals Homoeologous Exchanges between Subgenomes.</title>
        <authorList>
            <person name="Davis J.T."/>
        </authorList>
    </citation>
    <scope>NUCLEOTIDE SEQUENCE [LARGE SCALE GENOMIC DNA]</scope>
    <source>
        <strain evidence="16">cv. Da-Ae</strain>
        <tissue evidence="15">Seedling</tissue>
    </source>
</reference>
<evidence type="ECO:0000259" key="12">
    <source>
        <dbReference type="Pfam" id="PF00931"/>
    </source>
</evidence>
<feature type="domain" description="Disease resistance protein winged helix" evidence="13">
    <location>
        <begin position="2292"/>
        <end position="2356"/>
    </location>
</feature>
<dbReference type="Proteomes" id="UP000824890">
    <property type="component" value="Unassembled WGS sequence"/>
</dbReference>
<dbReference type="SUPFAM" id="SSF52058">
    <property type="entry name" value="L domain-like"/>
    <property type="match status" value="3"/>
</dbReference>
<dbReference type="InterPro" id="IPR036188">
    <property type="entry name" value="FAD/NAD-bd_sf"/>
</dbReference>
<protein>
    <recommendedName>
        <fullName evidence="10">Flavin-containing monooxygenase</fullName>
        <ecNumber evidence="10">1.-.-.-</ecNumber>
    </recommendedName>
</protein>
<organism evidence="15 16">
    <name type="scientific">Brassica napus</name>
    <name type="common">Rape</name>
    <dbReference type="NCBI Taxonomy" id="3708"/>
    <lineage>
        <taxon>Eukaryota</taxon>
        <taxon>Viridiplantae</taxon>
        <taxon>Streptophyta</taxon>
        <taxon>Embryophyta</taxon>
        <taxon>Tracheophyta</taxon>
        <taxon>Spermatophyta</taxon>
        <taxon>Magnoliopsida</taxon>
        <taxon>eudicotyledons</taxon>
        <taxon>Gunneridae</taxon>
        <taxon>Pentapetalae</taxon>
        <taxon>rosids</taxon>
        <taxon>malvids</taxon>
        <taxon>Brassicales</taxon>
        <taxon>Brassicaceae</taxon>
        <taxon>Brassiceae</taxon>
        <taxon>Brassica</taxon>
    </lineage>
</organism>
<evidence type="ECO:0000256" key="7">
    <source>
        <dbReference type="ARBA" id="ARBA00022827"/>
    </source>
</evidence>
<feature type="domain" description="NB-ARC" evidence="12">
    <location>
        <begin position="2042"/>
        <end position="2212"/>
    </location>
</feature>
<keyword evidence="16" id="KW-1185">Reference proteome</keyword>
<dbReference type="Gene3D" id="1.10.8.430">
    <property type="entry name" value="Helical domain of apoptotic protease-activating factors"/>
    <property type="match status" value="2"/>
</dbReference>
<dbReference type="EC" id="1.-.-.-" evidence="10"/>
<dbReference type="Pfam" id="PF00743">
    <property type="entry name" value="FMO-like"/>
    <property type="match status" value="2"/>
</dbReference>
<sequence length="2749" mass="312799">MVIVKADSLVQITTLHNSLNMAPGSNHPTASRHVAVIGAGAAGLVAARELRREGHSVVVLERGSQIGGVWAYTSQVEPDPLSLDPARPVVHSSLYKSLRTNIPRECMGFTDFPFATRPHDGSRDPRRHPGHSEVLAYLRDFAKEFDIEEMIRFETEVVRAEPVADEENIGKWIVESRSSDAVSDEIYDAVVVCNGHYTEPRHALVSGIDSWPGKQIHSHNYRVPDPFKDQVVIVIGSSASGVDICRDIAKVAKEVHVSSRSTSLETYEKLPGYDNLWLHPTIETAREDGSVVFKNGKTVYADTIMHCTGYKYYFPFLDTKGEMTVDDNRVGPLYKHVFPPALAPGLSFIGLPWQITPFPMFELQSKWVAAVLSGRVSLPSQDEMMEDTKAFYDKLEASGIPKRYTHLMPDDSQFEYDNWLADQCDYPRIEKWREEMFYIGFKRIYAQSATYRDNWDDDHLIVEAYNDFVKFMSMCVLWLFVFRECERMGSCFSIQISGDSVLDRVGSCLCGEGNHILNLEKNLVALEKAMVELKARRDDVLTRVRFREAKGQRRLSARSPEVKDLLKPNGDFKAVAAEVVVTGCVVEERPLQPVIFGQETMLERAWKHLMDDETAIMGLCGMGGVGKTTLLTQINNKFREAVDGFQIVIWVVVSSDLRVHKIQDDIAKKLGLRGEEWDMKEEIDKQTHSDVSIFYRKIKLKSQEIGVPFPTKENGCKVVFTTRSSEVCGRMGVDDPMEVQCLTDNEAWHLFEKKVGTLTLKSHPRIPEQARKVAGKCRGLPLALNVIGETMSSKRTIQEWQLAIQVLNSYAADFCGMVDQILPILKYSFDNLKEKEKLIDYWICEGFISENEDREGTVNQGYDIIGILVRACLLLEEGSNKSKVKMHDVVREMALWISSDLGDNREKCIVRAGVGLCEVPEVEKWSAVERMSLMNNKVEKISGSPNCPKLTTLFLQENRRLGSISGEFFMCMPKGMNIRRIHGISKLSTLRTLKLLGCKQLKFAESWKELLLLKDLEVLTIEIESELVLEKLFFSHMGRRCIQKVVIIGIPEISVKGQLEEVVSREKADELQVQDIIPFGNLETLAMLNLPAVKSIYWAPLPFPCLREMTIDRCPSLAKLPLDSKSVAEVERFVIKCEAADWIERIEWEDKATRLRFLPSRRKVLQSLKDSPAFPDDEKYSFVRKLSPDTATHYNFTNKECRMGGCISIQVSCDQVLNRVGSCFCGKGNHIGNLEKNLVDLEKSMGVLKARRDDVLTRVGARGRSKRSPKAKRSPEVENLKSSGVFGAVALKKPVVRCVVEERPLQAAIFGQGKMLETAWNRVMDDETGTMMGLYGMGGVGKTTLLTQISKRFRETAHGAQIIIWIVVSSDLRVEKIRDDIAEKKVDLTEIGVPFPTRENGCKVVFTTRSREVCGHMGVDDPMEVQCLTDNEAWDLFEKKVGPLTYDNLKSEHIKSCFQYCSLFPEDYLIEKEKLIDYWICEGFISEKEDRERRVNQGYDIIDTLVRSCLLLEEENNKSKVKLHDVVREMSLWISSDFGENRENCIVRAGVGLCEVPKVEKWSAVEKMSLMINKIEEISGSPNFPKLTTLFLQENMPLASISGEFFKCMPKLVVLDLSENLGLNRLPEELSELNSLKYLDLSRTMILRLPVGLWKLKKLVHLYLEGMRDLLSMDGISKLSSLRTLKLLGCKQLRFDKSWKELVLLKHLEVLTIEIKSKLVLEKLFFSHMGRRCVEKVVIKGTWQESFGFLNFPTILPSLKGSCFLSLSSVAIKDCGLKDLKWLLFAPNLIHLALVNLMQLEEVVSIEEADEMQVQGIVLFGKLETLLMSDLPEVKSIYGTPLAFPCLREMDIEQCPKLGKLPLSSKSVAEVERSADWIERVNWEDEATRLLKCRMGGCISIQISGDSDHIRNLEKNLVALEETIRVLKSRRYDVLRRVQEEEGKGQQRLNEVQVWVTSVQTIENHFDDLNITRTRELQRLCLLGVCSKNVKSSFHYGRRVSLMLKEVESLISNGVFDVVAAEPPAMRCVVEERPLQPVIFGRETMLEKAWNRLMDEETQTVGLYGIGGVGKTTLLTQINNKLCDGVDGVQIVIWVVVSSDLRVEKIQDDIAEKLGLHGEEWDWKDKRHKAYDIQARMKNKKFVLLLDNIWRKVDLEDIGVPFPTRENGCKVVFTTRSREVCGYMGVDDPMEVQCLTDSAAWDLFKKKVGPLTLKSHPRILEQARKVSEKCGGLPLALSVIGETMSCKRTIKEWDLAVEAFAGMDDQILPILKYSYDNLKGEQIKSCFQYCSLFPEDYLIEKEKLIDYWICERFIGENEDRERTVNQGYGIIASLVSSCLLLEEGSSISKVKMHDVVLRYPKSRSGVLWNKIEGISGSPECPELTTLFLQENSAYISSGFFKHMPKLVVLDLSQNDSLSELPKEISELVSLKYLDLSRTDIWELPAGLWKLKRLIHLYLERMRNLESIDGISMLSSLRRLKLLGSHRVQFDKSSEELLLLKHLEVLTIEIGSNMDLEKLFFSQIGRKCVQKVVIRDIFYFPTVLRSLKGPCFLSLSYVTVKNCGGLKDLTLLLCAPNLIQLHLVGLEKLEEVANIEKAKRMQVQGIIPFGKLETLVMLELPEVKSTYWTPLPFPCLREMHIEQCPKLRKLPLNSRSVAEVERFVIQYAPENWIGRVEWEDEATRLRFLPSRRIEDNPGRHTHLPFKMIKKTPFGNFLLILQHTTTSPTNRNKSKMETWHVISARTYRIVD</sequence>
<feature type="domain" description="Disease resistance R13L4/SHOC-2-like LRR" evidence="14">
    <location>
        <begin position="1579"/>
        <end position="1853"/>
    </location>
</feature>
<accession>A0ABQ7YDX9</accession>
<evidence type="ECO:0000256" key="6">
    <source>
        <dbReference type="ARBA" id="ARBA00022821"/>
    </source>
</evidence>
<evidence type="ECO:0000256" key="4">
    <source>
        <dbReference type="ARBA" id="ARBA00022737"/>
    </source>
</evidence>
<dbReference type="PANTHER" id="PTHR33463">
    <property type="entry name" value="NB-ARC DOMAIN-CONTAINING PROTEIN-RELATED"/>
    <property type="match status" value="1"/>
</dbReference>
<evidence type="ECO:0000259" key="13">
    <source>
        <dbReference type="Pfam" id="PF23559"/>
    </source>
</evidence>
<feature type="domain" description="NB-ARC" evidence="12">
    <location>
        <begin position="1379"/>
        <end position="1443"/>
    </location>
</feature>
<comment type="caution">
    <text evidence="15">The sequence shown here is derived from an EMBL/GenBank/DDBJ whole genome shotgun (WGS) entry which is preliminary data.</text>
</comment>
<comment type="similarity">
    <text evidence="1">Belongs to the disease resistance NB-LRR family.</text>
</comment>
<evidence type="ECO:0000256" key="9">
    <source>
        <dbReference type="ARBA" id="ARBA00023002"/>
    </source>
</evidence>
<evidence type="ECO:0000313" key="15">
    <source>
        <dbReference type="EMBL" id="KAH0866377.1"/>
    </source>
</evidence>
<keyword evidence="3 10" id="KW-0285">Flavoprotein</keyword>
<dbReference type="InterPro" id="IPR055414">
    <property type="entry name" value="LRR_R13L4/SHOC2-like"/>
</dbReference>
<evidence type="ECO:0000256" key="10">
    <source>
        <dbReference type="RuleBase" id="RU361177"/>
    </source>
</evidence>
<dbReference type="EMBL" id="JAGKQM010000018">
    <property type="protein sequence ID" value="KAH0866377.1"/>
    <property type="molecule type" value="Genomic_DNA"/>
</dbReference>
<dbReference type="PANTHER" id="PTHR33463:SF220">
    <property type="entry name" value="NB-ARC DOMAIN-CONTAINING PROTEIN"/>
    <property type="match status" value="1"/>
</dbReference>